<keyword evidence="1" id="KW-1133">Transmembrane helix</keyword>
<gene>
    <name evidence="2" type="ORF">GCM10023153_24330</name>
</gene>
<accession>A0ABP8K0Z8</accession>
<dbReference type="Proteomes" id="UP001500390">
    <property type="component" value="Unassembled WGS sequence"/>
</dbReference>
<keyword evidence="1" id="KW-0472">Membrane</keyword>
<dbReference type="EMBL" id="BAABFX010000033">
    <property type="protein sequence ID" value="GAA4398931.1"/>
    <property type="molecule type" value="Genomic_DNA"/>
</dbReference>
<proteinExistence type="predicted"/>
<evidence type="ECO:0000256" key="1">
    <source>
        <dbReference type="SAM" id="Phobius"/>
    </source>
</evidence>
<evidence type="ECO:0000313" key="2">
    <source>
        <dbReference type="EMBL" id="GAA4398931.1"/>
    </source>
</evidence>
<organism evidence="2 3">
    <name type="scientific">Ornithinibacter aureus</name>
    <dbReference type="NCBI Taxonomy" id="622664"/>
    <lineage>
        <taxon>Bacteria</taxon>
        <taxon>Bacillati</taxon>
        <taxon>Actinomycetota</taxon>
        <taxon>Actinomycetes</taxon>
        <taxon>Micrococcales</taxon>
        <taxon>Intrasporangiaceae</taxon>
        <taxon>Ornithinibacter</taxon>
    </lineage>
</organism>
<name>A0ABP8K0Z8_9MICO</name>
<comment type="caution">
    <text evidence="2">The sequence shown here is derived from an EMBL/GenBank/DDBJ whole genome shotgun (WGS) entry which is preliminary data.</text>
</comment>
<feature type="transmembrane region" description="Helical" evidence="1">
    <location>
        <begin position="35"/>
        <end position="57"/>
    </location>
</feature>
<reference evidence="3" key="1">
    <citation type="journal article" date="2019" name="Int. J. Syst. Evol. Microbiol.">
        <title>The Global Catalogue of Microorganisms (GCM) 10K type strain sequencing project: providing services to taxonomists for standard genome sequencing and annotation.</title>
        <authorList>
            <consortium name="The Broad Institute Genomics Platform"/>
            <consortium name="The Broad Institute Genome Sequencing Center for Infectious Disease"/>
            <person name="Wu L."/>
            <person name="Ma J."/>
        </authorList>
    </citation>
    <scope>NUCLEOTIDE SEQUENCE [LARGE SCALE GENOMIC DNA]</scope>
    <source>
        <strain evidence="3">JCM 17738</strain>
    </source>
</reference>
<keyword evidence="1" id="KW-0812">Transmembrane</keyword>
<evidence type="ECO:0000313" key="3">
    <source>
        <dbReference type="Proteomes" id="UP001500390"/>
    </source>
</evidence>
<protein>
    <submittedName>
        <fullName evidence="2">Uncharacterized protein</fullName>
    </submittedName>
</protein>
<sequence>MTSRPGIPTLGMGLVLLGLLTGSLSRVVESGFFHGVFQGMTIALMVLGAYAIGRGVWGSRGDGVEQRGAMWLPSRDRRE</sequence>
<dbReference type="RefSeq" id="WP_159899689.1">
    <property type="nucleotide sequence ID" value="NZ_BAABFX010000033.1"/>
</dbReference>
<keyword evidence="3" id="KW-1185">Reference proteome</keyword>